<dbReference type="RefSeq" id="WP_200129116.1">
    <property type="nucleotide sequence ID" value="NZ_CP054705.1"/>
</dbReference>
<dbReference type="Proteomes" id="UP000595823">
    <property type="component" value="Chromosome"/>
</dbReference>
<dbReference type="AlphaFoldDB" id="A0A7T6YZG9"/>
<proteinExistence type="predicted"/>
<accession>A0A7T6YZG9</accession>
<evidence type="ECO:0000313" key="2">
    <source>
        <dbReference type="EMBL" id="QQK74158.1"/>
    </source>
</evidence>
<keyword evidence="3" id="KW-1185">Reference proteome</keyword>
<dbReference type="EMBL" id="CP054705">
    <property type="protein sequence ID" value="QQK74158.1"/>
    <property type="molecule type" value="Genomic_DNA"/>
</dbReference>
<feature type="compositionally biased region" description="Basic and acidic residues" evidence="1">
    <location>
        <begin position="51"/>
        <end position="76"/>
    </location>
</feature>
<evidence type="ECO:0000313" key="3">
    <source>
        <dbReference type="Proteomes" id="UP000595823"/>
    </source>
</evidence>
<dbReference type="KEGG" id="scia:HUG15_21170"/>
<feature type="region of interest" description="Disordered" evidence="1">
    <location>
        <begin position="51"/>
        <end position="92"/>
    </location>
</feature>
<feature type="compositionally biased region" description="Polar residues" evidence="1">
    <location>
        <begin position="79"/>
        <end position="92"/>
    </location>
</feature>
<evidence type="ECO:0000256" key="1">
    <source>
        <dbReference type="SAM" id="MobiDB-lite"/>
    </source>
</evidence>
<name>A0A7T6YZG9_9BACI</name>
<reference evidence="2 3" key="1">
    <citation type="submission" date="2020-06" db="EMBL/GenBank/DDBJ databases">
        <title>Genomic analysis of Salicibibacter sp. NKC5-3.</title>
        <authorList>
            <person name="Oh Y.J."/>
        </authorList>
    </citation>
    <scope>NUCLEOTIDE SEQUENCE [LARGE SCALE GENOMIC DNA]</scope>
    <source>
        <strain evidence="2 3">NKC5-3</strain>
    </source>
</reference>
<gene>
    <name evidence="2" type="ORF">HUG15_21170</name>
</gene>
<sequence length="92" mass="10457">MVSQRDVKQSKELVQTLLSIQGGDYNDWLHAQHQSYIREHQDVLIQSLLHYHDKPEGKTKKPSSEKEDSIQAKTDETGESSQPSPLQGVENT</sequence>
<organism evidence="2 3">
    <name type="scientific">Salicibibacter cibarius</name>
    <dbReference type="NCBI Taxonomy" id="2743000"/>
    <lineage>
        <taxon>Bacteria</taxon>
        <taxon>Bacillati</taxon>
        <taxon>Bacillota</taxon>
        <taxon>Bacilli</taxon>
        <taxon>Bacillales</taxon>
        <taxon>Bacillaceae</taxon>
        <taxon>Salicibibacter</taxon>
    </lineage>
</organism>
<protein>
    <submittedName>
        <fullName evidence="2">Uncharacterized protein</fullName>
    </submittedName>
</protein>